<dbReference type="EMBL" id="CAUYUE010000004">
    <property type="protein sequence ID" value="CAK0770556.1"/>
    <property type="molecule type" value="Genomic_DNA"/>
</dbReference>
<sequence length="217" mass="22212">MQSTPCGSLPVLQHSQHSHQQKDHSTCASASQSCFTRLRRQAPQHLGQTYAAGRLQQPSLGQGCRSRSRLHILAAEKQGSPTTTKKRTTGPPILPPINDNSGGGGGGGGDKFIRNVALNLILLGAYFVFESFGDGGGFFGGGGGDGGGDSGGGGGGGGGDGTGGGGNSGPQGNHPEISTRDLPDDEEEEQKKRRKAAAKRRKRQQAEAQAKGQLAAA</sequence>
<comment type="caution">
    <text evidence="2">The sequence shown here is derived from an EMBL/GenBank/DDBJ whole genome shotgun (WGS) entry which is preliminary data.</text>
</comment>
<feature type="region of interest" description="Disordered" evidence="1">
    <location>
        <begin position="1"/>
        <end position="24"/>
    </location>
</feature>
<feature type="compositionally biased region" description="Gly residues" evidence="1">
    <location>
        <begin position="148"/>
        <end position="169"/>
    </location>
</feature>
<feature type="compositionally biased region" description="Basic residues" evidence="1">
    <location>
        <begin position="192"/>
        <end position="203"/>
    </location>
</feature>
<evidence type="ECO:0000313" key="3">
    <source>
        <dbReference type="Proteomes" id="UP001314263"/>
    </source>
</evidence>
<gene>
    <name evidence="2" type="ORF">CVIRNUC_003779</name>
</gene>
<keyword evidence="3" id="KW-1185">Reference proteome</keyword>
<feature type="compositionally biased region" description="Low complexity" evidence="1">
    <location>
        <begin position="206"/>
        <end position="217"/>
    </location>
</feature>
<dbReference type="AlphaFoldDB" id="A0AAV1I3V6"/>
<evidence type="ECO:0000313" key="2">
    <source>
        <dbReference type="EMBL" id="CAK0770556.1"/>
    </source>
</evidence>
<evidence type="ECO:0000256" key="1">
    <source>
        <dbReference type="SAM" id="MobiDB-lite"/>
    </source>
</evidence>
<organism evidence="2 3">
    <name type="scientific">Coccomyxa viridis</name>
    <dbReference type="NCBI Taxonomy" id="1274662"/>
    <lineage>
        <taxon>Eukaryota</taxon>
        <taxon>Viridiplantae</taxon>
        <taxon>Chlorophyta</taxon>
        <taxon>core chlorophytes</taxon>
        <taxon>Trebouxiophyceae</taxon>
        <taxon>Trebouxiophyceae incertae sedis</taxon>
        <taxon>Coccomyxaceae</taxon>
        <taxon>Coccomyxa</taxon>
    </lineage>
</organism>
<accession>A0AAV1I3V6</accession>
<proteinExistence type="predicted"/>
<dbReference type="Proteomes" id="UP001314263">
    <property type="component" value="Unassembled WGS sequence"/>
</dbReference>
<reference evidence="2 3" key="1">
    <citation type="submission" date="2023-10" db="EMBL/GenBank/DDBJ databases">
        <authorList>
            <person name="Maclean D."/>
            <person name="Macfadyen A."/>
        </authorList>
    </citation>
    <scope>NUCLEOTIDE SEQUENCE [LARGE SCALE GENOMIC DNA]</scope>
</reference>
<feature type="region of interest" description="Disordered" evidence="1">
    <location>
        <begin position="148"/>
        <end position="217"/>
    </location>
</feature>
<feature type="region of interest" description="Disordered" evidence="1">
    <location>
        <begin position="74"/>
        <end position="106"/>
    </location>
</feature>
<protein>
    <submittedName>
        <fullName evidence="2">Uncharacterized protein</fullName>
    </submittedName>
</protein>
<name>A0AAV1I3V6_9CHLO</name>